<keyword evidence="6" id="KW-0664">Pyridoxine biosynthesis</keyword>
<gene>
    <name evidence="7" type="ORF">HGMM_F53F08C37</name>
</gene>
<dbReference type="SUPFAM" id="SSF53659">
    <property type="entry name" value="Isocitrate/Isopropylmalate dehydrogenase-like"/>
    <property type="match status" value="1"/>
</dbReference>
<reference evidence="7" key="1">
    <citation type="journal article" date="2005" name="Environ. Microbiol.">
        <title>Genetic and functional properties of uncultivated thermophilic crenarchaeotes from a subsurface gold mine as revealed by analysis of genome fragments.</title>
        <authorList>
            <person name="Nunoura T."/>
            <person name="Hirayama H."/>
            <person name="Takami H."/>
            <person name="Oida H."/>
            <person name="Nishi S."/>
            <person name="Shimamura S."/>
            <person name="Suzuki Y."/>
            <person name="Inagaki F."/>
            <person name="Takai K."/>
            <person name="Nealson K.H."/>
            <person name="Horikoshi K."/>
        </authorList>
    </citation>
    <scope>NUCLEOTIDE SEQUENCE</scope>
</reference>
<reference evidence="7" key="2">
    <citation type="journal article" date="2012" name="PLoS ONE">
        <title>A Deeply Branching Thermophilic Bacterium with an Ancient Acetyl-CoA Pathway Dominates a Subsurface Ecosystem.</title>
        <authorList>
            <person name="Takami H."/>
            <person name="Noguchi H."/>
            <person name="Takaki Y."/>
            <person name="Uchiyama I."/>
            <person name="Toyoda A."/>
            <person name="Nishi S."/>
            <person name="Chee G.-J."/>
            <person name="Arai W."/>
            <person name="Nunoura T."/>
            <person name="Itoh T."/>
            <person name="Hattori M."/>
            <person name="Takai K."/>
        </authorList>
    </citation>
    <scope>NUCLEOTIDE SEQUENCE</scope>
</reference>
<dbReference type="NCBIfam" id="TIGR00557">
    <property type="entry name" value="pdxA"/>
    <property type="match status" value="1"/>
</dbReference>
<evidence type="ECO:0000256" key="1">
    <source>
        <dbReference type="ARBA" id="ARBA00022490"/>
    </source>
</evidence>
<evidence type="ECO:0000313" key="7">
    <source>
        <dbReference type="EMBL" id="BAL58000.1"/>
    </source>
</evidence>
<protein>
    <submittedName>
        <fullName evidence="7">4-hydroxythreonine-4-phosphate dehydrogenase</fullName>
    </submittedName>
</protein>
<organism evidence="7">
    <name type="scientific">uncultured prokaryote</name>
    <dbReference type="NCBI Taxonomy" id="198431"/>
    <lineage>
        <taxon>unclassified sequences</taxon>
        <taxon>environmental samples</taxon>
    </lineage>
</organism>
<accession>H5SPA8</accession>
<dbReference type="InterPro" id="IPR005255">
    <property type="entry name" value="PdxA_fam"/>
</dbReference>
<keyword evidence="4" id="KW-0560">Oxidoreductase</keyword>
<dbReference type="GO" id="GO:0051287">
    <property type="term" value="F:NAD binding"/>
    <property type="evidence" value="ECO:0007669"/>
    <property type="project" value="InterPro"/>
</dbReference>
<proteinExistence type="inferred from homology"/>
<dbReference type="Pfam" id="PF04166">
    <property type="entry name" value="PdxA"/>
    <property type="match status" value="1"/>
</dbReference>
<evidence type="ECO:0000256" key="4">
    <source>
        <dbReference type="ARBA" id="ARBA00023002"/>
    </source>
</evidence>
<dbReference type="Gene3D" id="3.40.718.10">
    <property type="entry name" value="Isopropylmalate Dehydrogenase"/>
    <property type="match status" value="1"/>
</dbReference>
<dbReference type="EMBL" id="AP011790">
    <property type="protein sequence ID" value="BAL58000.1"/>
    <property type="molecule type" value="Genomic_DNA"/>
</dbReference>
<dbReference type="GO" id="GO:0050570">
    <property type="term" value="F:4-hydroxythreonine-4-phosphate dehydrogenase activity"/>
    <property type="evidence" value="ECO:0007669"/>
    <property type="project" value="InterPro"/>
</dbReference>
<evidence type="ECO:0000256" key="6">
    <source>
        <dbReference type="ARBA" id="ARBA00023096"/>
    </source>
</evidence>
<dbReference type="InterPro" id="IPR037510">
    <property type="entry name" value="PdxA"/>
</dbReference>
<keyword evidence="1" id="KW-0963">Cytoplasm</keyword>
<evidence type="ECO:0000256" key="2">
    <source>
        <dbReference type="ARBA" id="ARBA00022723"/>
    </source>
</evidence>
<evidence type="ECO:0000256" key="3">
    <source>
        <dbReference type="ARBA" id="ARBA00022857"/>
    </source>
</evidence>
<name>H5SPA8_9ZZZZ</name>
<dbReference type="AlphaFoldDB" id="H5SPA8"/>
<sequence>MDKRSERKGNCFDKDVKRPLIAITMGDPTGVGPEIICKALAKETIRKRARICVIGDRSVMERVSSLFAPHLPINPVDKPEDASDPGSIHVLSLTAFPPEGIIYGRPTGLIGAGMFSYIRKAAELAMEGRIDAVVTAPINKKAITEAGFFTDSKRFVFTGHTEFFLNFAGSSEVAMMLAGRKLKVVPVTTHIALREVCNVLTKQRIISCIRLVHKGMKLFFGKERPRIAVSALNPHAGEGGIFGREEELIIIPAIEEARAEGIDVSGPYPPDTVYFHGSRGLFDVVIGMYHDQCLAPLKLLHFYDAVNITLGLPFIRTSVDHGTAYDIAGKGLADERSMVNAIKIAADAARRMKYAKGGN</sequence>
<dbReference type="GO" id="GO:0008615">
    <property type="term" value="P:pyridoxine biosynthetic process"/>
    <property type="evidence" value="ECO:0007669"/>
    <property type="project" value="UniProtKB-KW"/>
</dbReference>
<dbReference type="HAMAP" id="MF_00536">
    <property type="entry name" value="PdxA"/>
    <property type="match status" value="1"/>
</dbReference>
<dbReference type="PANTHER" id="PTHR30004:SF6">
    <property type="entry name" value="D-THREONATE 4-PHOSPHATE DEHYDROGENASE"/>
    <property type="match status" value="1"/>
</dbReference>
<keyword evidence="3" id="KW-0521">NADP</keyword>
<keyword evidence="2" id="KW-0479">Metal-binding</keyword>
<dbReference type="GO" id="GO:0046872">
    <property type="term" value="F:metal ion binding"/>
    <property type="evidence" value="ECO:0007669"/>
    <property type="project" value="UniProtKB-KW"/>
</dbReference>
<keyword evidence="5" id="KW-0520">NAD</keyword>
<dbReference type="PANTHER" id="PTHR30004">
    <property type="entry name" value="4-HYDROXYTHREONINE-4-PHOSPHATE DEHYDROGENASE"/>
    <property type="match status" value="1"/>
</dbReference>
<evidence type="ECO:0000256" key="5">
    <source>
        <dbReference type="ARBA" id="ARBA00023027"/>
    </source>
</evidence>
<dbReference type="GO" id="GO:0042823">
    <property type="term" value="P:pyridoxal phosphate biosynthetic process"/>
    <property type="evidence" value="ECO:0007669"/>
    <property type="project" value="InterPro"/>
</dbReference>